<accession>A0A7R9DSW7</accession>
<organism evidence="2">
    <name type="scientific">Timema poppense</name>
    <name type="common">Walking stick</name>
    <dbReference type="NCBI Taxonomy" id="170557"/>
    <lineage>
        <taxon>Eukaryota</taxon>
        <taxon>Metazoa</taxon>
        <taxon>Ecdysozoa</taxon>
        <taxon>Arthropoda</taxon>
        <taxon>Hexapoda</taxon>
        <taxon>Insecta</taxon>
        <taxon>Pterygota</taxon>
        <taxon>Neoptera</taxon>
        <taxon>Polyneoptera</taxon>
        <taxon>Phasmatodea</taxon>
        <taxon>Timematodea</taxon>
        <taxon>Timematoidea</taxon>
        <taxon>Timematidae</taxon>
        <taxon>Timema</taxon>
    </lineage>
</organism>
<feature type="region of interest" description="Disordered" evidence="1">
    <location>
        <begin position="15"/>
        <end position="38"/>
    </location>
</feature>
<reference evidence="2" key="1">
    <citation type="submission" date="2020-11" db="EMBL/GenBank/DDBJ databases">
        <authorList>
            <person name="Tran Van P."/>
        </authorList>
    </citation>
    <scope>NUCLEOTIDE SEQUENCE</scope>
</reference>
<evidence type="ECO:0000256" key="1">
    <source>
        <dbReference type="SAM" id="MobiDB-lite"/>
    </source>
</evidence>
<dbReference type="EMBL" id="OD020334">
    <property type="protein sequence ID" value="CAD7419220.1"/>
    <property type="molecule type" value="Genomic_DNA"/>
</dbReference>
<sequence length="158" mass="18290">MQLFKRRDLLKIPSRPKPVRFQPKAVQEQTKKAQEEAPEYSTLFKRAPIKITKRRTQQVPVHVIEPIAIKRRPLVDINRGPLVDWDKTTESPVRFPTLRVEFDGRYSSRHGTTVPEFYGFIPYAGPSSREGPPHISTTPSGHDIYIGLYTDLKRRVSR</sequence>
<gene>
    <name evidence="2" type="ORF">TPSB3V08_LOCUS12847</name>
</gene>
<name>A0A7R9DSW7_TIMPO</name>
<evidence type="ECO:0000313" key="2">
    <source>
        <dbReference type="EMBL" id="CAD7419220.1"/>
    </source>
</evidence>
<proteinExistence type="predicted"/>
<protein>
    <submittedName>
        <fullName evidence="2">Uncharacterized protein</fullName>
    </submittedName>
</protein>
<dbReference type="AlphaFoldDB" id="A0A7R9DSW7"/>